<organism evidence="10 11">
    <name type="scientific">Pocillopora meandrina</name>
    <dbReference type="NCBI Taxonomy" id="46732"/>
    <lineage>
        <taxon>Eukaryota</taxon>
        <taxon>Metazoa</taxon>
        <taxon>Cnidaria</taxon>
        <taxon>Anthozoa</taxon>
        <taxon>Hexacorallia</taxon>
        <taxon>Scleractinia</taxon>
        <taxon>Astrocoeniina</taxon>
        <taxon>Pocilloporidae</taxon>
        <taxon>Pocillopora</taxon>
    </lineage>
</organism>
<evidence type="ECO:0000256" key="6">
    <source>
        <dbReference type="PROSITE-ProRule" id="PRU01211"/>
    </source>
</evidence>
<evidence type="ECO:0000313" key="11">
    <source>
        <dbReference type="Proteomes" id="UP001159428"/>
    </source>
</evidence>
<dbReference type="Proteomes" id="UP001159428">
    <property type="component" value="Unassembled WGS sequence"/>
</dbReference>
<evidence type="ECO:0000259" key="9">
    <source>
        <dbReference type="PROSITE" id="PS51864"/>
    </source>
</evidence>
<dbReference type="PRINTS" id="PR00480">
    <property type="entry name" value="ASTACIN"/>
</dbReference>
<keyword evidence="8" id="KW-0812">Transmembrane</keyword>
<keyword evidence="5 7" id="KW-0482">Metalloprotease</keyword>
<dbReference type="PANTHER" id="PTHR10127:SF780">
    <property type="entry name" value="METALLOENDOPEPTIDASE"/>
    <property type="match status" value="1"/>
</dbReference>
<accession>A0AAU9XED8</accession>
<evidence type="ECO:0000313" key="10">
    <source>
        <dbReference type="EMBL" id="CAH3144421.1"/>
    </source>
</evidence>
<dbReference type="SMART" id="SM00235">
    <property type="entry name" value="ZnMc"/>
    <property type="match status" value="1"/>
</dbReference>
<evidence type="ECO:0000256" key="8">
    <source>
        <dbReference type="SAM" id="Phobius"/>
    </source>
</evidence>
<gene>
    <name evidence="10" type="ORF">PMEA_00021022</name>
</gene>
<sequence length="224" mass="25271">ENSESLNPNLLEGDMIMSPQQVRGLLLGQSRGAHFVRRWPNGMVPYTIDWSLEREDVAKSVIAAAIEEWTSKTCLQFKERTSERAYVTFRIGSGCSASVGYQGYQQFVNLAPGCWHMGTAAHEIGTWVGKRTLLAIALAAFPVWAVMLVVLKPLHITANDNHSHSLVSPISYLFSSVRLTETIFLFGFPKYNIFDEISFQIEFGQRERESEGDARQMNKMYNCP</sequence>
<dbReference type="GO" id="GO:0006508">
    <property type="term" value="P:proteolysis"/>
    <property type="evidence" value="ECO:0007669"/>
    <property type="project" value="UniProtKB-KW"/>
</dbReference>
<comment type="caution">
    <text evidence="10">The sequence shown here is derived from an EMBL/GenBank/DDBJ whole genome shotgun (WGS) entry which is preliminary data.</text>
</comment>
<feature type="domain" description="Peptidase M12A" evidence="9">
    <location>
        <begin position="20"/>
        <end position="125"/>
    </location>
</feature>
<reference evidence="10 11" key="1">
    <citation type="submission" date="2022-05" db="EMBL/GenBank/DDBJ databases">
        <authorList>
            <consortium name="Genoscope - CEA"/>
            <person name="William W."/>
        </authorList>
    </citation>
    <scope>NUCLEOTIDE SEQUENCE [LARGE SCALE GENOMIC DNA]</scope>
</reference>
<dbReference type="EMBL" id="CALNXJ010000039">
    <property type="protein sequence ID" value="CAH3144421.1"/>
    <property type="molecule type" value="Genomic_DNA"/>
</dbReference>
<dbReference type="GO" id="GO:0004222">
    <property type="term" value="F:metalloendopeptidase activity"/>
    <property type="evidence" value="ECO:0007669"/>
    <property type="project" value="UniProtKB-UniRule"/>
</dbReference>
<dbReference type="PANTHER" id="PTHR10127">
    <property type="entry name" value="DISCOIDIN, CUB, EGF, LAMININ , AND ZINC METALLOPROTEASE DOMAIN CONTAINING"/>
    <property type="match status" value="1"/>
</dbReference>
<dbReference type="Gene3D" id="3.40.390.10">
    <property type="entry name" value="Collagenase (Catalytic Domain)"/>
    <property type="match status" value="1"/>
</dbReference>
<evidence type="ECO:0000256" key="2">
    <source>
        <dbReference type="ARBA" id="ARBA00022723"/>
    </source>
</evidence>
<keyword evidence="3 7" id="KW-0378">Hydrolase</keyword>
<keyword evidence="2 7" id="KW-0479">Metal-binding</keyword>
<dbReference type="InterPro" id="IPR001506">
    <property type="entry name" value="Peptidase_M12A"/>
</dbReference>
<evidence type="ECO:0000256" key="1">
    <source>
        <dbReference type="ARBA" id="ARBA00022670"/>
    </source>
</evidence>
<proteinExistence type="predicted"/>
<comment type="caution">
    <text evidence="6">Lacks conserved residue(s) required for the propagation of feature annotation.</text>
</comment>
<keyword evidence="1 7" id="KW-0645">Protease</keyword>
<feature type="transmembrane region" description="Helical" evidence="8">
    <location>
        <begin position="170"/>
        <end position="188"/>
    </location>
</feature>
<evidence type="ECO:0000256" key="5">
    <source>
        <dbReference type="ARBA" id="ARBA00023049"/>
    </source>
</evidence>
<keyword evidence="8" id="KW-1133">Transmembrane helix</keyword>
<feature type="active site" evidence="6">
    <location>
        <position position="123"/>
    </location>
</feature>
<comment type="cofactor">
    <cofactor evidence="7">
        <name>Zn(2+)</name>
        <dbReference type="ChEBI" id="CHEBI:29105"/>
    </cofactor>
    <text evidence="7">Binds 1 zinc ion per subunit.</text>
</comment>
<feature type="transmembrane region" description="Helical" evidence="8">
    <location>
        <begin position="132"/>
        <end position="150"/>
    </location>
</feature>
<evidence type="ECO:0000256" key="7">
    <source>
        <dbReference type="RuleBase" id="RU361183"/>
    </source>
</evidence>
<dbReference type="InterPro" id="IPR006026">
    <property type="entry name" value="Peptidase_Metallo"/>
</dbReference>
<keyword evidence="11" id="KW-1185">Reference proteome</keyword>
<keyword evidence="4 7" id="KW-0862">Zinc</keyword>
<evidence type="ECO:0000256" key="4">
    <source>
        <dbReference type="ARBA" id="ARBA00022833"/>
    </source>
</evidence>
<feature type="non-terminal residue" evidence="10">
    <location>
        <position position="1"/>
    </location>
</feature>
<dbReference type="AlphaFoldDB" id="A0AAU9XED8"/>
<keyword evidence="8" id="KW-0472">Membrane</keyword>
<dbReference type="Pfam" id="PF01400">
    <property type="entry name" value="Astacin"/>
    <property type="match status" value="1"/>
</dbReference>
<dbReference type="InterPro" id="IPR024079">
    <property type="entry name" value="MetalloPept_cat_dom_sf"/>
</dbReference>
<dbReference type="SUPFAM" id="SSF55486">
    <property type="entry name" value="Metalloproteases ('zincins'), catalytic domain"/>
    <property type="match status" value="1"/>
</dbReference>
<dbReference type="GO" id="GO:0008270">
    <property type="term" value="F:zinc ion binding"/>
    <property type="evidence" value="ECO:0007669"/>
    <property type="project" value="InterPro"/>
</dbReference>
<name>A0AAU9XED8_9CNID</name>
<dbReference type="EC" id="3.4.24.-" evidence="7"/>
<protein>
    <recommendedName>
        <fullName evidence="7">Metalloendopeptidase</fullName>
        <ecNumber evidence="7">3.4.24.-</ecNumber>
    </recommendedName>
</protein>
<evidence type="ECO:0000256" key="3">
    <source>
        <dbReference type="ARBA" id="ARBA00022801"/>
    </source>
</evidence>
<dbReference type="PROSITE" id="PS51864">
    <property type="entry name" value="ASTACIN"/>
    <property type="match status" value="1"/>
</dbReference>